<protein>
    <submittedName>
        <fullName evidence="2">Uncharacterized protein</fullName>
    </submittedName>
</protein>
<reference evidence="2" key="1">
    <citation type="submission" date="2021-10" db="EMBL/GenBank/DDBJ databases">
        <authorList>
            <person name="Piombo E."/>
        </authorList>
    </citation>
    <scope>NUCLEOTIDE SEQUENCE</scope>
</reference>
<feature type="compositionally biased region" description="Acidic residues" evidence="1">
    <location>
        <begin position="175"/>
        <end position="191"/>
    </location>
</feature>
<comment type="caution">
    <text evidence="2">The sequence shown here is derived from an EMBL/GenBank/DDBJ whole genome shotgun (WGS) entry which is preliminary data.</text>
</comment>
<sequence length="279" mass="29492">MYAPPEKPVLVSQAFDAHVPIIKDSAARASSEANTRRFSAPATRGLASEDSASTARVSATEATSSRAVLIEKRTDNQINAAHRKAYVFATTSAAAPGVVTGAAVTTLWIVGYIYDFEREFDTDYTSSSNSSSTSSRSLSFTGSYHSSSSGTSSASDSGSSSSSGLDTDSSLSSESDTDDSSSSGSDDDSSSDSDSRLLSNWEISENVFDTDMHVLDLEELVGFSGPGVSKITTAGMTMVRLVGITADIVITRYNDGSQDKHEDQDDKEGDDNDDMLLRN</sequence>
<feature type="compositionally biased region" description="Low complexity" evidence="1">
    <location>
        <begin position="147"/>
        <end position="174"/>
    </location>
</feature>
<feature type="region of interest" description="Disordered" evidence="1">
    <location>
        <begin position="32"/>
        <end position="52"/>
    </location>
</feature>
<keyword evidence="3" id="KW-1185">Reference proteome</keyword>
<dbReference type="Proteomes" id="UP000775872">
    <property type="component" value="Unassembled WGS sequence"/>
</dbReference>
<dbReference type="EMBL" id="CABFOC020000038">
    <property type="protein sequence ID" value="CAH0050775.1"/>
    <property type="molecule type" value="Genomic_DNA"/>
</dbReference>
<dbReference type="AlphaFoldDB" id="A0A9N9Z7E7"/>
<feature type="region of interest" description="Disordered" evidence="1">
    <location>
        <begin position="255"/>
        <end position="279"/>
    </location>
</feature>
<proteinExistence type="predicted"/>
<feature type="compositionally biased region" description="Acidic residues" evidence="1">
    <location>
        <begin position="265"/>
        <end position="279"/>
    </location>
</feature>
<evidence type="ECO:0000313" key="3">
    <source>
        <dbReference type="Proteomes" id="UP000775872"/>
    </source>
</evidence>
<dbReference type="OrthoDB" id="5153605at2759"/>
<evidence type="ECO:0000313" key="2">
    <source>
        <dbReference type="EMBL" id="CAH0050775.1"/>
    </source>
</evidence>
<name>A0A9N9Z7E7_9HYPO</name>
<evidence type="ECO:0000256" key="1">
    <source>
        <dbReference type="SAM" id="MobiDB-lite"/>
    </source>
</evidence>
<organism evidence="2 3">
    <name type="scientific">Clonostachys solani</name>
    <dbReference type="NCBI Taxonomy" id="160281"/>
    <lineage>
        <taxon>Eukaryota</taxon>
        <taxon>Fungi</taxon>
        <taxon>Dikarya</taxon>
        <taxon>Ascomycota</taxon>
        <taxon>Pezizomycotina</taxon>
        <taxon>Sordariomycetes</taxon>
        <taxon>Hypocreomycetidae</taxon>
        <taxon>Hypocreales</taxon>
        <taxon>Bionectriaceae</taxon>
        <taxon>Clonostachys</taxon>
    </lineage>
</organism>
<accession>A0A9N9Z7E7</accession>
<feature type="region of interest" description="Disordered" evidence="1">
    <location>
        <begin position="147"/>
        <end position="196"/>
    </location>
</feature>
<gene>
    <name evidence="2" type="ORF">CSOL1703_00014018</name>
</gene>